<proteinExistence type="predicted"/>
<dbReference type="VEuPathDB" id="ToxoDB:ETH2_1318500"/>
<dbReference type="RefSeq" id="XP_013229680.1">
    <property type="nucleotide sequence ID" value="XM_013374226.1"/>
</dbReference>
<feature type="compositionally biased region" description="Basic residues" evidence="1">
    <location>
        <begin position="534"/>
        <end position="544"/>
    </location>
</feature>
<name>U6KTY1_EIMTE</name>
<dbReference type="GeneID" id="25254877"/>
<reference evidence="2" key="2">
    <citation type="submission" date="2013-10" db="EMBL/GenBank/DDBJ databases">
        <authorList>
            <person name="Aslett M."/>
        </authorList>
    </citation>
    <scope>NUCLEOTIDE SEQUENCE [LARGE SCALE GENOMIC DNA]</scope>
    <source>
        <strain evidence="2">Houghton</strain>
    </source>
</reference>
<evidence type="ECO:0000256" key="1">
    <source>
        <dbReference type="SAM" id="MobiDB-lite"/>
    </source>
</evidence>
<feature type="compositionally biased region" description="Low complexity" evidence="1">
    <location>
        <begin position="496"/>
        <end position="505"/>
    </location>
</feature>
<feature type="region of interest" description="Disordered" evidence="1">
    <location>
        <begin position="796"/>
        <end position="853"/>
    </location>
</feature>
<feature type="region of interest" description="Disordered" evidence="1">
    <location>
        <begin position="421"/>
        <end position="505"/>
    </location>
</feature>
<dbReference type="OrthoDB" id="10342836at2759"/>
<feature type="compositionally biased region" description="Low complexity" evidence="1">
    <location>
        <begin position="435"/>
        <end position="454"/>
    </location>
</feature>
<sequence length="853" mass="90798">MLFSDAAAANCTLLCPLTHADEDPYGGDLSVETLIIDEDDTAVQGRGRRLTSADFIGEHRVIAVRRTLYKLHCIESDGGILAPFFAAISEPWSPLNPHRTGVLTPVSPDALLLGPSSLRPLEDLLVIPRRPSAALALLNDLLNLHREQQCVSIDRPMSQPLGIEPRVPDRELFAFQGAQYCLSYEAEGDAAGARSESCSLDDGNSFFEERSATVTEGPTPVGKCDAWLECIEVEMPRTEYDGLTARTAELEKSLVLKRQNVVNAIASLAWERRLLQSHSVSWLPPLTLTADSRLSRCATASADLQPLVARATNRLLSLCEALVQSVSSHQQHVSRKAAADAVAAALEQHSHLVGAVRALTAAYGDLAVFRARCDSREAIRNSCLGQTESRGSSGGSVGEDLIEGPKAVPLGQSLVYEMQDEGHEVSQPSTVAVPADSASKSARPRKAAAATGRAKAIRKEQKAKRAKTEAPASGGDLTGSRKETKASHVTKASQPKTKANTVATTPAAAAAASSKAIKTKGNAAHSEGSSLKSVLKKSKTKTVKASKDTDITTPPIPNFSNVSKPATVKPSDTSSLDSTQRTQQQLQGLADDCEHGIDSIKGEHELEQLRSESHAGFMPAHSNMKCTDATEVANEAGGSELAWGSSAAQPSADSKDEECASEEGSRGVGTPQCSQTTKTCSSKSNGCHCSHCIQRAPPRTNPRGPHEHTEPSYNGAAFAEQPNSASSTSTSSFMYDALASLPSKELRHSSRSKVFELIQRQASEAKTRRGTEAYDFQKASTFPGTLPRAKAAAAPAARDRSKIQKSNSVSRRATTANMRTSNSQTAALNRFGSTSNDRRDGAAIWGRTGYVAS</sequence>
<keyword evidence="3" id="KW-1185">Reference proteome</keyword>
<gene>
    <name evidence="2" type="ORF">ETH_00028920</name>
</gene>
<dbReference type="Proteomes" id="UP000030747">
    <property type="component" value="Unassembled WGS sequence"/>
</dbReference>
<dbReference type="VEuPathDB" id="ToxoDB:ETH_00028920"/>
<feature type="region of interest" description="Disordered" evidence="1">
    <location>
        <begin position="641"/>
        <end position="730"/>
    </location>
</feature>
<reference evidence="2" key="1">
    <citation type="submission" date="2013-10" db="EMBL/GenBank/DDBJ databases">
        <title>Genomic analysis of the causative agents of coccidiosis in chickens.</title>
        <authorList>
            <person name="Reid A.J."/>
            <person name="Blake D."/>
            <person name="Billington K."/>
            <person name="Browne H."/>
            <person name="Dunn M."/>
            <person name="Hung S."/>
            <person name="Kawahara F."/>
            <person name="Miranda-Saavedra D."/>
            <person name="Mourier T."/>
            <person name="Nagra H."/>
            <person name="Otto T.D."/>
            <person name="Rawlings N."/>
            <person name="Sanchez A."/>
            <person name="Sanders M."/>
            <person name="Subramaniam C."/>
            <person name="Tay Y."/>
            <person name="Dear P."/>
            <person name="Doerig C."/>
            <person name="Gruber A."/>
            <person name="Parkinson J."/>
            <person name="Shirley M."/>
            <person name="Wan K.L."/>
            <person name="Berriman M."/>
            <person name="Tomley F."/>
            <person name="Pain A."/>
        </authorList>
    </citation>
    <scope>NUCLEOTIDE SEQUENCE [LARGE SCALE GENOMIC DNA]</scope>
    <source>
        <strain evidence="2">Houghton</strain>
    </source>
</reference>
<feature type="region of interest" description="Disordered" evidence="1">
    <location>
        <begin position="519"/>
        <end position="588"/>
    </location>
</feature>
<evidence type="ECO:0000313" key="3">
    <source>
        <dbReference type="Proteomes" id="UP000030747"/>
    </source>
</evidence>
<protein>
    <submittedName>
        <fullName evidence="2">Uncharacterized protein</fullName>
    </submittedName>
</protein>
<organism evidence="2 3">
    <name type="scientific">Eimeria tenella</name>
    <name type="common">Coccidian parasite</name>
    <dbReference type="NCBI Taxonomy" id="5802"/>
    <lineage>
        <taxon>Eukaryota</taxon>
        <taxon>Sar</taxon>
        <taxon>Alveolata</taxon>
        <taxon>Apicomplexa</taxon>
        <taxon>Conoidasida</taxon>
        <taxon>Coccidia</taxon>
        <taxon>Eucoccidiorida</taxon>
        <taxon>Eimeriorina</taxon>
        <taxon>Eimeriidae</taxon>
        <taxon>Eimeria</taxon>
    </lineage>
</organism>
<dbReference type="AlphaFoldDB" id="U6KTY1"/>
<feature type="compositionally biased region" description="Low complexity" evidence="1">
    <location>
        <begin position="670"/>
        <end position="684"/>
    </location>
</feature>
<dbReference type="EMBL" id="HG674134">
    <property type="protein sequence ID" value="CDJ38925.1"/>
    <property type="molecule type" value="Genomic_DNA"/>
</dbReference>
<feature type="compositionally biased region" description="Polar residues" evidence="1">
    <location>
        <begin position="558"/>
        <end position="587"/>
    </location>
</feature>
<evidence type="ECO:0000313" key="2">
    <source>
        <dbReference type="EMBL" id="CDJ38925.1"/>
    </source>
</evidence>
<accession>U6KTY1</accession>
<feature type="compositionally biased region" description="Polar residues" evidence="1">
    <location>
        <begin position="804"/>
        <end position="835"/>
    </location>
</feature>